<feature type="domain" description="DUF6460" evidence="2">
    <location>
        <begin position="53"/>
        <end position="88"/>
    </location>
</feature>
<feature type="transmembrane region" description="Helical" evidence="1">
    <location>
        <begin position="17"/>
        <end position="35"/>
    </location>
</feature>
<evidence type="ECO:0000313" key="4">
    <source>
        <dbReference type="Proteomes" id="UP000664096"/>
    </source>
</evidence>
<feature type="transmembrane region" description="Helical" evidence="1">
    <location>
        <begin position="64"/>
        <end position="86"/>
    </location>
</feature>
<evidence type="ECO:0000259" key="2">
    <source>
        <dbReference type="Pfam" id="PF20061"/>
    </source>
</evidence>
<accession>A0A939E9Z0</accession>
<reference evidence="3" key="1">
    <citation type="submission" date="2020-12" db="EMBL/GenBank/DDBJ databases">
        <title>Oil enriched cultivation method for isolating marine PHA-producing bacteria.</title>
        <authorList>
            <person name="Zheng W."/>
            <person name="Yu S."/>
            <person name="Huang Y."/>
        </authorList>
    </citation>
    <scope>NUCLEOTIDE SEQUENCE</scope>
    <source>
        <strain evidence="3">SY-2-12</strain>
    </source>
</reference>
<keyword evidence="1" id="KW-0472">Membrane</keyword>
<sequence length="92" mass="10155">MPDTGLSRFLGGSPGQVALRLVFLSFVVGIILAALDLDPLDLVHMAVDFFERLWNMGFEAIGRLGRYLVLGAVVVVPIWFLTRLLAMGRPKQ</sequence>
<dbReference type="AlphaFoldDB" id="A0A939E9Z0"/>
<keyword evidence="1" id="KW-0812">Transmembrane</keyword>
<evidence type="ECO:0000256" key="1">
    <source>
        <dbReference type="SAM" id="Phobius"/>
    </source>
</evidence>
<dbReference type="Proteomes" id="UP000664096">
    <property type="component" value="Unassembled WGS sequence"/>
</dbReference>
<name>A0A939E9Z0_9HYPH</name>
<dbReference type="EMBL" id="JAEKJZ010000001">
    <property type="protein sequence ID" value="MBN9669332.1"/>
    <property type="molecule type" value="Genomic_DNA"/>
</dbReference>
<protein>
    <submittedName>
        <fullName evidence="3">Integrase</fullName>
    </submittedName>
</protein>
<keyword evidence="1" id="KW-1133">Transmembrane helix</keyword>
<gene>
    <name evidence="3" type="ORF">JF539_03210</name>
</gene>
<comment type="caution">
    <text evidence="3">The sequence shown here is derived from an EMBL/GenBank/DDBJ whole genome shotgun (WGS) entry which is preliminary data.</text>
</comment>
<dbReference type="Pfam" id="PF20061">
    <property type="entry name" value="DUF6460"/>
    <property type="match status" value="1"/>
</dbReference>
<dbReference type="RefSeq" id="WP_207138902.1">
    <property type="nucleotide sequence ID" value="NZ_JAEKJZ010000001.1"/>
</dbReference>
<organism evidence="3 4">
    <name type="scientific">Roseibium aggregatum</name>
    <dbReference type="NCBI Taxonomy" id="187304"/>
    <lineage>
        <taxon>Bacteria</taxon>
        <taxon>Pseudomonadati</taxon>
        <taxon>Pseudomonadota</taxon>
        <taxon>Alphaproteobacteria</taxon>
        <taxon>Hyphomicrobiales</taxon>
        <taxon>Stappiaceae</taxon>
        <taxon>Roseibium</taxon>
    </lineage>
</organism>
<evidence type="ECO:0000313" key="3">
    <source>
        <dbReference type="EMBL" id="MBN9669332.1"/>
    </source>
</evidence>
<dbReference type="InterPro" id="IPR045594">
    <property type="entry name" value="DUF6460"/>
</dbReference>
<proteinExistence type="predicted"/>